<dbReference type="Gene3D" id="2.30.30.380">
    <property type="entry name" value="Zn-finger domain of Sec23/24"/>
    <property type="match status" value="1"/>
</dbReference>
<sequence>KKKKPKKKKKNFCLYLKKRASATVESTIANCSIAKYSTIGTNASTIEQTSLANHVFLSEPYGLTGTSTQDVSVSEEVPLAPWRASVQPSLHPTPFFPQSIWMGAGMGMGMGMVGGGGGGGNANEHRSGNINASNPFSSSTLSSSDTLGSVKRSQAISQSSVNDGRHQDYRKNNVTKAISIMDKNNKTHESRKVVRKQKINTNVVALDLGTLGNKANAIATGDAYTCNNTKCKAILSAIDKLATTDEHDQTWHCQLCGQVNTVDIEQDEVPQGESVDYILEPPSDEKSTDDYNVMLLAFYIIYYLLFINCCCFKSLKNNKNKNHLFVLSTLTDFVLINRFCVDISGSMVCTFHFHFLFFSFLCFAPCSTLIHISIHNLNHAFG</sequence>
<organism evidence="3 4">
    <name type="scientific">Reticulomyxa filosa</name>
    <dbReference type="NCBI Taxonomy" id="46433"/>
    <lineage>
        <taxon>Eukaryota</taxon>
        <taxon>Sar</taxon>
        <taxon>Rhizaria</taxon>
        <taxon>Retaria</taxon>
        <taxon>Foraminifera</taxon>
        <taxon>Monothalamids</taxon>
        <taxon>Reticulomyxidae</taxon>
        <taxon>Reticulomyxa</taxon>
    </lineage>
</organism>
<feature type="transmembrane region" description="Helical" evidence="2">
    <location>
        <begin position="353"/>
        <end position="374"/>
    </location>
</feature>
<evidence type="ECO:0000256" key="1">
    <source>
        <dbReference type="SAM" id="MobiDB-lite"/>
    </source>
</evidence>
<dbReference type="EMBL" id="ASPP01008644">
    <property type="protein sequence ID" value="ETO25295.1"/>
    <property type="molecule type" value="Genomic_DNA"/>
</dbReference>
<reference evidence="3 4" key="1">
    <citation type="journal article" date="2013" name="Curr. Biol.">
        <title>The Genome of the Foraminiferan Reticulomyxa filosa.</title>
        <authorList>
            <person name="Glockner G."/>
            <person name="Hulsmann N."/>
            <person name="Schleicher M."/>
            <person name="Noegel A.A."/>
            <person name="Eichinger L."/>
            <person name="Gallinger C."/>
            <person name="Pawlowski J."/>
            <person name="Sierra R."/>
            <person name="Euteneuer U."/>
            <person name="Pillet L."/>
            <person name="Moustafa A."/>
            <person name="Platzer M."/>
            <person name="Groth M."/>
            <person name="Szafranski K."/>
            <person name="Schliwa M."/>
        </authorList>
    </citation>
    <scope>NUCLEOTIDE SEQUENCE [LARGE SCALE GENOMIC DNA]</scope>
</reference>
<dbReference type="Proteomes" id="UP000023152">
    <property type="component" value="Unassembled WGS sequence"/>
</dbReference>
<feature type="compositionally biased region" description="Low complexity" evidence="1">
    <location>
        <begin position="137"/>
        <end position="149"/>
    </location>
</feature>
<feature type="non-terminal residue" evidence="3">
    <location>
        <position position="1"/>
    </location>
</feature>
<dbReference type="AlphaFoldDB" id="X6NG40"/>
<dbReference type="GO" id="GO:0006888">
    <property type="term" value="P:endoplasmic reticulum to Golgi vesicle-mediated transport"/>
    <property type="evidence" value="ECO:0007669"/>
    <property type="project" value="InterPro"/>
</dbReference>
<keyword evidence="4" id="KW-1185">Reference proteome</keyword>
<feature type="transmembrane region" description="Helical" evidence="2">
    <location>
        <begin position="293"/>
        <end position="315"/>
    </location>
</feature>
<dbReference type="InterPro" id="IPR036174">
    <property type="entry name" value="Znf_Sec23_Sec24_sf"/>
</dbReference>
<evidence type="ECO:0000313" key="4">
    <source>
        <dbReference type="Proteomes" id="UP000023152"/>
    </source>
</evidence>
<feature type="compositionally biased region" description="Polar residues" evidence="1">
    <location>
        <begin position="151"/>
        <end position="162"/>
    </location>
</feature>
<gene>
    <name evidence="3" type="ORF">RFI_11844</name>
</gene>
<feature type="region of interest" description="Disordered" evidence="1">
    <location>
        <begin position="117"/>
        <end position="167"/>
    </location>
</feature>
<proteinExistence type="predicted"/>
<evidence type="ECO:0000313" key="3">
    <source>
        <dbReference type="EMBL" id="ETO25295.1"/>
    </source>
</evidence>
<keyword evidence="2" id="KW-0472">Membrane</keyword>
<protein>
    <submittedName>
        <fullName evidence="3">Type A von Willebrand factor domain-containing protein</fullName>
    </submittedName>
</protein>
<dbReference type="GO" id="GO:0030127">
    <property type="term" value="C:COPII vesicle coat"/>
    <property type="evidence" value="ECO:0007669"/>
    <property type="project" value="InterPro"/>
</dbReference>
<name>X6NG40_RETFI</name>
<dbReference type="OrthoDB" id="1724672at2759"/>
<accession>X6NG40</accession>
<keyword evidence="2" id="KW-1133">Transmembrane helix</keyword>
<dbReference type="GO" id="GO:0006886">
    <property type="term" value="P:intracellular protein transport"/>
    <property type="evidence" value="ECO:0007669"/>
    <property type="project" value="InterPro"/>
</dbReference>
<keyword evidence="2" id="KW-0812">Transmembrane</keyword>
<dbReference type="SUPFAM" id="SSF82919">
    <property type="entry name" value="Zn-finger domain of Sec23/24"/>
    <property type="match status" value="1"/>
</dbReference>
<evidence type="ECO:0000256" key="2">
    <source>
        <dbReference type="SAM" id="Phobius"/>
    </source>
</evidence>
<comment type="caution">
    <text evidence="3">The sequence shown here is derived from an EMBL/GenBank/DDBJ whole genome shotgun (WGS) entry which is preliminary data.</text>
</comment>
<dbReference type="GO" id="GO:0008270">
    <property type="term" value="F:zinc ion binding"/>
    <property type="evidence" value="ECO:0007669"/>
    <property type="project" value="InterPro"/>
</dbReference>